<dbReference type="AlphaFoldDB" id="A0A7E6EFU5"/>
<dbReference type="Pfam" id="PF24748">
    <property type="entry name" value="Galaxin_repeat"/>
    <property type="match status" value="1"/>
</dbReference>
<dbReference type="RefSeq" id="XP_036354426.1">
    <property type="nucleotide sequence ID" value="XM_036498533.1"/>
</dbReference>
<dbReference type="Proteomes" id="UP000515154">
    <property type="component" value="Unplaced"/>
</dbReference>
<feature type="domain" description="Galaxin-like repeats" evidence="1">
    <location>
        <begin position="6"/>
        <end position="92"/>
    </location>
</feature>
<gene>
    <name evidence="3" type="primary">LOC115227101</name>
</gene>
<organism evidence="2 3">
    <name type="scientific">Octopus sinensis</name>
    <name type="common">East Asian common octopus</name>
    <dbReference type="NCBI Taxonomy" id="2607531"/>
    <lineage>
        <taxon>Eukaryota</taxon>
        <taxon>Metazoa</taxon>
        <taxon>Spiralia</taxon>
        <taxon>Lophotrochozoa</taxon>
        <taxon>Mollusca</taxon>
        <taxon>Cephalopoda</taxon>
        <taxon>Coleoidea</taxon>
        <taxon>Octopodiformes</taxon>
        <taxon>Octopoda</taxon>
        <taxon>Incirrata</taxon>
        <taxon>Octopodidae</taxon>
        <taxon>Octopus</taxon>
    </lineage>
</organism>
<name>A0A7E6EFU5_9MOLL</name>
<evidence type="ECO:0000313" key="3">
    <source>
        <dbReference type="RefSeq" id="XP_036354426.1"/>
    </source>
</evidence>
<reference evidence="3" key="1">
    <citation type="submission" date="2025-08" db="UniProtKB">
        <authorList>
            <consortium name="RefSeq"/>
        </authorList>
    </citation>
    <scope>IDENTIFICATION</scope>
</reference>
<evidence type="ECO:0000259" key="1">
    <source>
        <dbReference type="Pfam" id="PF24748"/>
    </source>
</evidence>
<keyword evidence="2" id="KW-1185">Reference proteome</keyword>
<dbReference type="InterPro" id="IPR056601">
    <property type="entry name" value="Galaxin_dom"/>
</dbReference>
<accession>A0A7E6EFU5</accession>
<proteinExistence type="predicted"/>
<protein>
    <submittedName>
        <fullName evidence="3">Galaxin-like isoform X2</fullName>
    </submittedName>
</protein>
<evidence type="ECO:0000313" key="2">
    <source>
        <dbReference type="Proteomes" id="UP000515154"/>
    </source>
</evidence>
<sequence length="106" mass="11875">MIIKHEICCDGEKKMKYNNSQCCGKEVINNNMSCCNGSKYNPVLHGCKDGKITNSSFSKCYSSPYNSKTQVCCKYSIINKTEDNQDSCCQGSSRTKIPYDSKTQVL</sequence>